<gene>
    <name evidence="9" type="primary">yadV_2</name>
    <name evidence="9" type="ORF">LMG3441_04776</name>
</gene>
<dbReference type="PRINTS" id="PR00969">
    <property type="entry name" value="CHAPERONPILI"/>
</dbReference>
<protein>
    <submittedName>
        <fullName evidence="9">Putative fimbrial chaperone YadV</fullName>
    </submittedName>
</protein>
<proteinExistence type="inferred from homology"/>
<dbReference type="Pfam" id="PF00345">
    <property type="entry name" value="PapD_N"/>
    <property type="match status" value="1"/>
</dbReference>
<evidence type="ECO:0000256" key="3">
    <source>
        <dbReference type="ARBA" id="ARBA00022729"/>
    </source>
</evidence>
<keyword evidence="3 6" id="KW-0732">Signal</keyword>
<comment type="similarity">
    <text evidence="2">Belongs to the periplasmic pilus chaperone family.</text>
</comment>
<dbReference type="InterPro" id="IPR008962">
    <property type="entry name" value="PapD-like_sf"/>
</dbReference>
<dbReference type="SUPFAM" id="SSF49584">
    <property type="entry name" value="Periplasmic chaperone C-domain"/>
    <property type="match status" value="1"/>
</dbReference>
<dbReference type="GO" id="GO:0030288">
    <property type="term" value="C:outer membrane-bounded periplasmic space"/>
    <property type="evidence" value="ECO:0007669"/>
    <property type="project" value="InterPro"/>
</dbReference>
<keyword evidence="5" id="KW-0143">Chaperone</keyword>
<keyword evidence="4" id="KW-0574">Periplasm</keyword>
<dbReference type="EMBL" id="CADIJQ010000009">
    <property type="protein sequence ID" value="CAB3732133.1"/>
    <property type="molecule type" value="Genomic_DNA"/>
</dbReference>
<evidence type="ECO:0000256" key="5">
    <source>
        <dbReference type="ARBA" id="ARBA00023186"/>
    </source>
</evidence>
<dbReference type="InterPro" id="IPR050643">
    <property type="entry name" value="Periplasmic_pilus_chap"/>
</dbReference>
<dbReference type="PANTHER" id="PTHR30251">
    <property type="entry name" value="PILUS ASSEMBLY CHAPERONE"/>
    <property type="match status" value="1"/>
</dbReference>
<evidence type="ECO:0000259" key="8">
    <source>
        <dbReference type="Pfam" id="PF02753"/>
    </source>
</evidence>
<dbReference type="SUPFAM" id="SSF49354">
    <property type="entry name" value="PapD-like"/>
    <property type="match status" value="1"/>
</dbReference>
<dbReference type="Pfam" id="PF02753">
    <property type="entry name" value="PapD_C"/>
    <property type="match status" value="1"/>
</dbReference>
<accession>A0A6S7BXU2</accession>
<organism evidence="9 10">
    <name type="scientific">Achromobacter kerstersii</name>
    <dbReference type="NCBI Taxonomy" id="1353890"/>
    <lineage>
        <taxon>Bacteria</taxon>
        <taxon>Pseudomonadati</taxon>
        <taxon>Pseudomonadota</taxon>
        <taxon>Betaproteobacteria</taxon>
        <taxon>Burkholderiales</taxon>
        <taxon>Alcaligenaceae</taxon>
        <taxon>Achromobacter</taxon>
    </lineage>
</organism>
<dbReference type="PANTHER" id="PTHR30251:SF2">
    <property type="entry name" value="FIMBRIAL CHAPERONE YADV-RELATED"/>
    <property type="match status" value="1"/>
</dbReference>
<comment type="subcellular location">
    <subcellularLocation>
        <location evidence="1">Periplasm</location>
    </subcellularLocation>
</comment>
<dbReference type="Gene3D" id="2.60.40.10">
    <property type="entry name" value="Immunoglobulins"/>
    <property type="match status" value="2"/>
</dbReference>
<evidence type="ECO:0000313" key="10">
    <source>
        <dbReference type="Proteomes" id="UP000494269"/>
    </source>
</evidence>
<evidence type="ECO:0000256" key="1">
    <source>
        <dbReference type="ARBA" id="ARBA00004418"/>
    </source>
</evidence>
<evidence type="ECO:0000256" key="2">
    <source>
        <dbReference type="ARBA" id="ARBA00007399"/>
    </source>
</evidence>
<dbReference type="InterPro" id="IPR016148">
    <property type="entry name" value="Pili_assmbl_chaperone_C"/>
</dbReference>
<evidence type="ECO:0000313" key="9">
    <source>
        <dbReference type="EMBL" id="CAB3732133.1"/>
    </source>
</evidence>
<evidence type="ECO:0000259" key="7">
    <source>
        <dbReference type="Pfam" id="PF00345"/>
    </source>
</evidence>
<evidence type="ECO:0000256" key="6">
    <source>
        <dbReference type="SAM" id="SignalP"/>
    </source>
</evidence>
<dbReference type="AlphaFoldDB" id="A0A6S7BXU2"/>
<sequence length="253" mass="26989">MMFDSGILARGASLLAVSSAVILAAWATPVQAAIVLDGTRVVISSDARSVTLGMQNTGDVPVLAQNWIDDGRQDALPADINVPFILTPAIVRVEPSGSAVVRISYTREPLPADRESLFYLNVMETPPRVAGAENALMFNIRTRIKIFFRPVSLKQGVGGAPGKLGWKLARSAKGKTVLEVANPTPYHLTLVGIGLYSKNGRVDAGSGMVAPFDTARFELPAAGISATQKGLSVRYEIVNDYGGLQPQDMRLLD</sequence>
<name>A0A6S7BXU2_9BURK</name>
<feature type="signal peptide" evidence="6">
    <location>
        <begin position="1"/>
        <end position="32"/>
    </location>
</feature>
<dbReference type="GO" id="GO:0071555">
    <property type="term" value="P:cell wall organization"/>
    <property type="evidence" value="ECO:0007669"/>
    <property type="project" value="InterPro"/>
</dbReference>
<feature type="domain" description="Pili assembly chaperone C-terminal" evidence="8">
    <location>
        <begin position="180"/>
        <end position="245"/>
    </location>
</feature>
<keyword evidence="10" id="KW-1185">Reference proteome</keyword>
<feature type="chain" id="PRO_5028956512" evidence="6">
    <location>
        <begin position="33"/>
        <end position="253"/>
    </location>
</feature>
<dbReference type="InterPro" id="IPR013783">
    <property type="entry name" value="Ig-like_fold"/>
</dbReference>
<dbReference type="Proteomes" id="UP000494269">
    <property type="component" value="Unassembled WGS sequence"/>
</dbReference>
<evidence type="ECO:0000256" key="4">
    <source>
        <dbReference type="ARBA" id="ARBA00022764"/>
    </source>
</evidence>
<reference evidence="9 10" key="1">
    <citation type="submission" date="2020-04" db="EMBL/GenBank/DDBJ databases">
        <authorList>
            <person name="De Canck E."/>
        </authorList>
    </citation>
    <scope>NUCLEOTIDE SEQUENCE [LARGE SCALE GENOMIC DNA]</scope>
    <source>
        <strain evidence="9 10">LMG 3441</strain>
    </source>
</reference>
<dbReference type="InterPro" id="IPR036316">
    <property type="entry name" value="Pili_assmbl_chap_C_dom_sf"/>
</dbReference>
<dbReference type="InterPro" id="IPR016147">
    <property type="entry name" value="Pili_assmbl_chaperone_N"/>
</dbReference>
<feature type="domain" description="Pili assembly chaperone N-terminal" evidence="7">
    <location>
        <begin position="34"/>
        <end position="153"/>
    </location>
</feature>
<dbReference type="InterPro" id="IPR001829">
    <property type="entry name" value="Pili_assmbl_chaperone_bac"/>
</dbReference>